<reference evidence="2" key="1">
    <citation type="submission" date="2022-01" db="EMBL/GenBank/DDBJ databases">
        <title>PSI-footprinting approach for the identification of protein synthesis inhibitor producers.</title>
        <authorList>
            <person name="Handel F."/>
            <person name="Kulik A."/>
            <person name="Wex K.W."/>
            <person name="Berscheid A."/>
            <person name="Saur J.S."/>
            <person name="Winkler A."/>
            <person name="Wibberg D."/>
            <person name="Kalinowski J."/>
            <person name="Broetz-Oesterhelt H."/>
            <person name="Mast Y."/>
        </authorList>
    </citation>
    <scope>NUCLEOTIDE SEQUENCE</scope>
    <source>
        <strain evidence="2">KNN 49.3e</strain>
    </source>
</reference>
<evidence type="ECO:0008006" key="4">
    <source>
        <dbReference type="Google" id="ProtNLM"/>
    </source>
</evidence>
<organism evidence="2 3">
    <name type="scientific">Amycolatopsis thermalba</name>
    <dbReference type="NCBI Taxonomy" id="944492"/>
    <lineage>
        <taxon>Bacteria</taxon>
        <taxon>Bacillati</taxon>
        <taxon>Actinomycetota</taxon>
        <taxon>Actinomycetes</taxon>
        <taxon>Pseudonocardiales</taxon>
        <taxon>Pseudonocardiaceae</taxon>
        <taxon>Amycolatopsis</taxon>
    </lineage>
</organism>
<keyword evidence="1" id="KW-1133">Transmembrane helix</keyword>
<feature type="transmembrane region" description="Helical" evidence="1">
    <location>
        <begin position="370"/>
        <end position="394"/>
    </location>
</feature>
<keyword evidence="1" id="KW-0812">Transmembrane</keyword>
<dbReference type="Proteomes" id="UP000830158">
    <property type="component" value="Chromosome"/>
</dbReference>
<keyword evidence="1" id="KW-0472">Membrane</keyword>
<feature type="transmembrane region" description="Helical" evidence="1">
    <location>
        <begin position="338"/>
        <end position="358"/>
    </location>
</feature>
<gene>
    <name evidence="2" type="ORF">L1857_22340</name>
</gene>
<evidence type="ECO:0000313" key="3">
    <source>
        <dbReference type="Proteomes" id="UP000830158"/>
    </source>
</evidence>
<accession>A0ABY4NZ47</accession>
<proteinExistence type="predicted"/>
<sequence>MDKKALLDSLRQATTTGSRELDRICEAAAAELMAAGAEPPFEVGSADFAADPFLICADRYWRLRFLELPTVETAARCAHWLTRSADVEQRTEIAQKWALGYAFITRDTVESARELTEASGWILEEHHGSSAIAYFATVYHAGKLRANFAFDDLRLFLDSALLALACDEHRNDPLFVALEAFAAFGSRTITAEHAITLLDKAWASPQRTLHVVDLCLNALAAAAPFEGQADLLRTRAEEAVAAFPDNHIFYFRLAAGQRMSRDCDTALDTIDTALRLLPATGNRGSHKLLQEQYLRERDMIQEGRQLAQWSAEERQRWAAQEASNADLRRTLQNSTVRAIELVTVFTAAIAFAVGSLQVTLAGTLAVKDRIWMIITFGAGLLAFALLIIGGTWWITRRRRNP</sequence>
<evidence type="ECO:0000313" key="2">
    <source>
        <dbReference type="EMBL" id="UQS25350.1"/>
    </source>
</evidence>
<dbReference type="EMBL" id="CP091196">
    <property type="protein sequence ID" value="UQS25350.1"/>
    <property type="molecule type" value="Genomic_DNA"/>
</dbReference>
<keyword evidence="3" id="KW-1185">Reference proteome</keyword>
<name>A0ABY4NZ47_9PSEU</name>
<evidence type="ECO:0000256" key="1">
    <source>
        <dbReference type="SAM" id="Phobius"/>
    </source>
</evidence>
<dbReference type="RefSeq" id="WP_094002560.1">
    <property type="nucleotide sequence ID" value="NZ_CP091196.1"/>
</dbReference>
<protein>
    <recommendedName>
        <fullName evidence="4">Tetratricopeptide repeat protein</fullName>
    </recommendedName>
</protein>